<feature type="chain" id="PRO_5012358168" evidence="1">
    <location>
        <begin position="21"/>
        <end position="232"/>
    </location>
</feature>
<dbReference type="OrthoDB" id="706756at2"/>
<accession>A0A291QR79</accession>
<evidence type="ECO:0000313" key="3">
    <source>
        <dbReference type="Proteomes" id="UP000220133"/>
    </source>
</evidence>
<organism evidence="2 3">
    <name type="scientific">Chitinophaga caeni</name>
    <dbReference type="NCBI Taxonomy" id="2029983"/>
    <lineage>
        <taxon>Bacteria</taxon>
        <taxon>Pseudomonadati</taxon>
        <taxon>Bacteroidota</taxon>
        <taxon>Chitinophagia</taxon>
        <taxon>Chitinophagales</taxon>
        <taxon>Chitinophagaceae</taxon>
        <taxon>Chitinophaga</taxon>
    </lineage>
</organism>
<keyword evidence="3" id="KW-1185">Reference proteome</keyword>
<sequence length="232" mass="25764">MKTILSFLILICGSVSATFAQDQPTGAWQSKSGDTIRSMIVTPGYFTIAIYTPGQFISTYGGTWQADTPDDVKFNIEFNATDKSQVGKTLNLSADFSTTSMVLYEPDGARTWERTDYGDGVMPGYWQITGREQNGKMNNMPARARKTVKILSGKRFQWIAMNTETGEFFGSGGGTYSFENGQYTENIEFFSRDNSRVGASLSFNGSLNGNEWDHSGKSSKGDPIHEIWTRTY</sequence>
<proteinExistence type="predicted"/>
<evidence type="ECO:0000256" key="1">
    <source>
        <dbReference type="SAM" id="SignalP"/>
    </source>
</evidence>
<reference evidence="2 3" key="1">
    <citation type="submission" date="2017-10" db="EMBL/GenBank/DDBJ databases">
        <title>Paenichitinophaga pekingensis gen. nov., sp. nov., isolated from activated sludge.</title>
        <authorList>
            <person name="Jin D."/>
            <person name="Kong X."/>
            <person name="Deng Y."/>
            <person name="Bai Z."/>
        </authorList>
    </citation>
    <scope>NUCLEOTIDE SEQUENCE [LARGE SCALE GENOMIC DNA]</scope>
    <source>
        <strain evidence="2 3">13</strain>
    </source>
</reference>
<gene>
    <name evidence="2" type="ORF">COR50_04530</name>
</gene>
<dbReference type="EMBL" id="CP023777">
    <property type="protein sequence ID" value="ATL46498.1"/>
    <property type="molecule type" value="Genomic_DNA"/>
</dbReference>
<dbReference type="Gene3D" id="2.40.128.490">
    <property type="entry name" value="Uncharacterised protein PF14869, DUF4488"/>
    <property type="match status" value="1"/>
</dbReference>
<evidence type="ECO:0000313" key="2">
    <source>
        <dbReference type="EMBL" id="ATL46498.1"/>
    </source>
</evidence>
<protein>
    <submittedName>
        <fullName evidence="2">Membrane or secreted protein</fullName>
    </submittedName>
</protein>
<dbReference type="AlphaFoldDB" id="A0A291QR79"/>
<feature type="signal peptide" evidence="1">
    <location>
        <begin position="1"/>
        <end position="20"/>
    </location>
</feature>
<dbReference type="RefSeq" id="WP_098192886.1">
    <property type="nucleotide sequence ID" value="NZ_CP023777.1"/>
</dbReference>
<name>A0A291QR79_9BACT</name>
<dbReference type="Proteomes" id="UP000220133">
    <property type="component" value="Chromosome"/>
</dbReference>
<dbReference type="KEGG" id="cbae:COR50_04530"/>
<keyword evidence="1" id="KW-0732">Signal</keyword>